<dbReference type="GeneID" id="10837885"/>
<dbReference type="InterPro" id="IPR008553">
    <property type="entry name" value="DUF835"/>
</dbReference>
<dbReference type="OrthoDB" id="85946at2157"/>
<keyword evidence="4" id="KW-1185">Reference proteome</keyword>
<dbReference type="PANTHER" id="PTHR33531">
    <property type="entry name" value="RUBRERYTHRIN SUBFAMILY"/>
    <property type="match status" value="1"/>
</dbReference>
<feature type="transmembrane region" description="Helical" evidence="1">
    <location>
        <begin position="31"/>
        <end position="49"/>
    </location>
</feature>
<dbReference type="KEGG" id="pya:PYCH_13130"/>
<protein>
    <recommendedName>
        <fullName evidence="2">DUF835 domain-containing protein</fullName>
    </recommendedName>
</protein>
<keyword evidence="1" id="KW-0812">Transmembrane</keyword>
<feature type="transmembrane region" description="Helical" evidence="1">
    <location>
        <begin position="150"/>
        <end position="171"/>
    </location>
</feature>
<keyword evidence="1" id="KW-0472">Membrane</keyword>
<dbReference type="Pfam" id="PF05763">
    <property type="entry name" value="DUF835"/>
    <property type="match status" value="1"/>
</dbReference>
<dbReference type="STRING" id="529709.PYCH_13130"/>
<sequence length="354" mass="40111">MTLIACLNFLSRWILFSVAAYKAYRTREKGWALLATAFLIDALAVERYILEPLGLRVVYGYDVLSAIPNFLVAWMICWAGFHLRYGKTEFRHVLLMAGLLITAYLWLFLLGTGEIESFAIKYSLPSLFYGLSMIYIAYVLKRYVVGSERFLDALFPLGLFLLGAINLTYPITRPMPWATYAFFAAFIFRTIAAVGALGFAYYSITRPRVVKTGKVEPGAYYTENRKAALSFISNFTPIIITRSPPKVTNSSLIYWLTKVRDGQVGESTYTISPTKIDVLTDLIAKAFRIGYNAIYLDSLEYLILENGFEPAMKFLLNVRDIALSNGGTMVLVVNPKALEDRQMKILEREFRPLP</sequence>
<proteinExistence type="predicted"/>
<gene>
    <name evidence="3" type="ordered locus">PYCH_13130</name>
</gene>
<evidence type="ECO:0000313" key="4">
    <source>
        <dbReference type="Proteomes" id="UP000008386"/>
    </source>
</evidence>
<feature type="domain" description="DUF835" evidence="2">
    <location>
        <begin position="233"/>
        <end position="350"/>
    </location>
</feature>
<feature type="transmembrane region" description="Helical" evidence="1">
    <location>
        <begin position="119"/>
        <end position="138"/>
    </location>
</feature>
<feature type="transmembrane region" description="Helical" evidence="1">
    <location>
        <begin position="177"/>
        <end position="204"/>
    </location>
</feature>
<evidence type="ECO:0000313" key="3">
    <source>
        <dbReference type="EMBL" id="AEH24985.1"/>
    </source>
</evidence>
<accession>F8AFL9</accession>
<name>F8AFL9_PYRYC</name>
<dbReference type="AlphaFoldDB" id="F8AFL9"/>
<organism evidence="3 4">
    <name type="scientific">Pyrococcus yayanosii (strain CH1 / JCM 16557)</name>
    <dbReference type="NCBI Taxonomy" id="529709"/>
    <lineage>
        <taxon>Archaea</taxon>
        <taxon>Methanobacteriati</taxon>
        <taxon>Methanobacteriota</taxon>
        <taxon>Thermococci</taxon>
        <taxon>Thermococcales</taxon>
        <taxon>Thermococcaceae</taxon>
        <taxon>Pyrococcus</taxon>
    </lineage>
</organism>
<dbReference type="eggNOG" id="arCOG03803">
    <property type="taxonomic scope" value="Archaea"/>
</dbReference>
<evidence type="ECO:0000259" key="2">
    <source>
        <dbReference type="Pfam" id="PF05763"/>
    </source>
</evidence>
<feature type="transmembrane region" description="Helical" evidence="1">
    <location>
        <begin position="93"/>
        <end position="113"/>
    </location>
</feature>
<reference evidence="3 4" key="1">
    <citation type="journal article" date="2011" name="J. Bacteriol.">
        <title>Complete genome sequence of the obligate piezophilic hyperthermophilic archaeon Pyrococcus yayanosii CH1.</title>
        <authorList>
            <person name="Jun X."/>
            <person name="Lupeng L."/>
            <person name="Minjuan X."/>
            <person name="Oger P."/>
            <person name="Fengping W."/>
            <person name="Jebbar M."/>
            <person name="Xiang X."/>
        </authorList>
    </citation>
    <scope>NUCLEOTIDE SEQUENCE [LARGE SCALE GENOMIC DNA]</scope>
    <source>
        <strain evidence="4">CH1 / JCM 16557</strain>
    </source>
</reference>
<feature type="transmembrane region" description="Helical" evidence="1">
    <location>
        <begin position="61"/>
        <end position="81"/>
    </location>
</feature>
<dbReference type="PANTHER" id="PTHR33531:SF7">
    <property type="entry name" value="HYPOTHETICAL MEMBRANE PROTEIN, CONSERVED"/>
    <property type="match status" value="1"/>
</dbReference>
<dbReference type="Proteomes" id="UP000008386">
    <property type="component" value="Chromosome"/>
</dbReference>
<dbReference type="EMBL" id="CP002779">
    <property type="protein sequence ID" value="AEH24985.1"/>
    <property type="molecule type" value="Genomic_DNA"/>
</dbReference>
<dbReference type="HOGENOM" id="CLU_067022_0_0_2"/>
<keyword evidence="1" id="KW-1133">Transmembrane helix</keyword>
<evidence type="ECO:0000256" key="1">
    <source>
        <dbReference type="SAM" id="Phobius"/>
    </source>
</evidence>
<dbReference type="RefSeq" id="WP_013906041.1">
    <property type="nucleotide sequence ID" value="NC_015680.1"/>
</dbReference>